<keyword evidence="8" id="KW-0520">NAD</keyword>
<comment type="similarity">
    <text evidence="3">In the N-terminal section; belongs to the enoyl-CoA hydratase/isomerase family.</text>
</comment>
<evidence type="ECO:0000256" key="12">
    <source>
        <dbReference type="ARBA" id="ARBA00023268"/>
    </source>
</evidence>
<keyword evidence="12" id="KW-0511">Multifunctional enzyme</keyword>
<dbReference type="SUPFAM" id="SSF52096">
    <property type="entry name" value="ClpP/crotonase"/>
    <property type="match status" value="1"/>
</dbReference>
<sequence length="718" mass="76587">MYTGNTLSLTLHDNGVAELCFDNKNESVNKFDAATVGELTAALDALDNAAGVSGLLLSSAKPVFIVGADITEFVSLFDKPKDEFQLWGGANNGNINRIEALPYPTIAAINGFALGGGFELCLGADFRVMSSAAQVGLPEVNLGIIPGWGGTVRLPRLIGYDTAATWIATAAQQRPDAALAAGAVDAVVAPEALRDAALAMLQQAIEGKLDYANRRHAKTSPLQLNDIELGMSTTTVRAMVAGKAGRNYPAPIAAVDAMAKAARLDRDGALAVEAETFYGLTQTPQARAMVGLFLADQYLGKAAKAQTKALKSGAKKVKSAAVIGAGIMGGGIAYQNAIKGYPALMKDINNAALDLGMSEASSLLAKRVDRGRMKPIVSLQTLSKIRPTLSYEGIEQVDIAVEAVVELEKVKKVVLAELESKMADDAVITSNTSTISITSLATALQRPENFAGMHFFNPVHAMPLVEVIRGEHTSDATVASVVDYALGLGKKPVVVNDCPGFLVNRVLFAYMFGFEMLLREGADFRQIDKVMEKWGWPMGPGYLMDVVGIDTLAHCYDVMIDGLSERFIKPDSDAAAVMMYNAGRLGQKSGQGFYKYELDKRGRRVKVVDDVAIEMLAGAFGPAKQFDEQEIVDRLMVAMATELVHCLDEGIVASPAEADMAFIYGVGFPAFRGGLCRWMDEVGLAEICARGDKYASLSPLYAPTDSMRKKAAAGGSWY</sequence>
<dbReference type="GO" id="GO:0008692">
    <property type="term" value="F:3-hydroxybutyryl-CoA epimerase activity"/>
    <property type="evidence" value="ECO:0007669"/>
    <property type="project" value="InterPro"/>
</dbReference>
<evidence type="ECO:0000256" key="7">
    <source>
        <dbReference type="ARBA" id="ARBA00023002"/>
    </source>
</evidence>
<feature type="domain" description="3-hydroxyacyl-CoA dehydrogenase NAD binding" evidence="16">
    <location>
        <begin position="320"/>
        <end position="498"/>
    </location>
</feature>
<dbReference type="NCBIfam" id="NF008727">
    <property type="entry name" value="PRK11730.1"/>
    <property type="match status" value="1"/>
</dbReference>
<evidence type="ECO:0000259" key="15">
    <source>
        <dbReference type="Pfam" id="PF00725"/>
    </source>
</evidence>
<dbReference type="PROSITE" id="PS00067">
    <property type="entry name" value="3HCDH"/>
    <property type="match status" value="1"/>
</dbReference>
<evidence type="ECO:0000256" key="10">
    <source>
        <dbReference type="ARBA" id="ARBA00023235"/>
    </source>
</evidence>
<evidence type="ECO:0000256" key="5">
    <source>
        <dbReference type="ARBA" id="ARBA00022832"/>
    </source>
</evidence>
<dbReference type="InterPro" id="IPR008927">
    <property type="entry name" value="6-PGluconate_DH-like_C_sf"/>
</dbReference>
<organism evidence="17 18">
    <name type="scientific">Gammaproteobacteria bacterium LSUCC0057</name>
    <dbReference type="NCBI Taxonomy" id="2559237"/>
    <lineage>
        <taxon>Bacteria</taxon>
        <taxon>Pseudomonadati</taxon>
        <taxon>Pseudomonadota</taxon>
        <taxon>Gammaproteobacteria</taxon>
        <taxon>Cellvibrionales</taxon>
        <taxon>Porticoccaceae</taxon>
        <taxon>SAR92 clade</taxon>
    </lineage>
</organism>
<keyword evidence="11" id="KW-0456">Lyase</keyword>
<evidence type="ECO:0000313" key="17">
    <source>
        <dbReference type="EMBL" id="TFH68993.1"/>
    </source>
</evidence>
<keyword evidence="18" id="KW-1185">Reference proteome</keyword>
<keyword evidence="9" id="KW-0443">Lipid metabolism</keyword>
<evidence type="ECO:0000259" key="16">
    <source>
        <dbReference type="Pfam" id="PF02737"/>
    </source>
</evidence>
<dbReference type="Gene3D" id="1.10.1040.50">
    <property type="match status" value="1"/>
</dbReference>
<evidence type="ECO:0000313" key="18">
    <source>
        <dbReference type="Proteomes" id="UP000298133"/>
    </source>
</evidence>
<comment type="similarity">
    <text evidence="14">Belongs to the enoyl-CoA hydratase/isomerase family.</text>
</comment>
<dbReference type="InterPro" id="IPR050136">
    <property type="entry name" value="FA_oxidation_alpha_subunit"/>
</dbReference>
<comment type="similarity">
    <text evidence="2">In the central section; belongs to the 3-hydroxyacyl-CoA dehydrogenase family.</text>
</comment>
<dbReference type="UniPathway" id="UPA00659"/>
<dbReference type="InterPro" id="IPR006180">
    <property type="entry name" value="3-OHacyl-CoA_DH_CS"/>
</dbReference>
<dbReference type="GO" id="GO:0070403">
    <property type="term" value="F:NAD+ binding"/>
    <property type="evidence" value="ECO:0007669"/>
    <property type="project" value="InterPro"/>
</dbReference>
<dbReference type="PANTHER" id="PTHR43612">
    <property type="entry name" value="TRIFUNCTIONAL ENZYME SUBUNIT ALPHA"/>
    <property type="match status" value="1"/>
</dbReference>
<dbReference type="InterPro" id="IPR036291">
    <property type="entry name" value="NAD(P)-bd_dom_sf"/>
</dbReference>
<evidence type="ECO:0000256" key="4">
    <source>
        <dbReference type="ARBA" id="ARBA00012076"/>
    </source>
</evidence>
<evidence type="ECO:0000256" key="11">
    <source>
        <dbReference type="ARBA" id="ARBA00023239"/>
    </source>
</evidence>
<name>A0A4Y8UNY4_9GAMM</name>
<dbReference type="GO" id="GO:0006635">
    <property type="term" value="P:fatty acid beta-oxidation"/>
    <property type="evidence" value="ECO:0007669"/>
    <property type="project" value="UniProtKB-UniPathway"/>
</dbReference>
<dbReference type="GO" id="GO:0004300">
    <property type="term" value="F:enoyl-CoA hydratase activity"/>
    <property type="evidence" value="ECO:0007669"/>
    <property type="project" value="UniProtKB-EC"/>
</dbReference>
<proteinExistence type="inferred from homology"/>
<dbReference type="CDD" id="cd06558">
    <property type="entry name" value="crotonase-like"/>
    <property type="match status" value="1"/>
</dbReference>
<dbReference type="GO" id="GO:0016509">
    <property type="term" value="F:long-chain (3S)-3-hydroxyacyl-CoA dehydrogenase (NAD+) activity"/>
    <property type="evidence" value="ECO:0007669"/>
    <property type="project" value="TreeGrafter"/>
</dbReference>
<dbReference type="InterPro" id="IPR018376">
    <property type="entry name" value="Enoyl-CoA_hyd/isom_CS"/>
</dbReference>
<comment type="pathway">
    <text evidence="1">Lipid metabolism; fatty acid beta-oxidation.</text>
</comment>
<comment type="caution">
    <text evidence="17">The sequence shown here is derived from an EMBL/GenBank/DDBJ whole genome shotgun (WGS) entry which is preliminary data.</text>
</comment>
<dbReference type="SUPFAM" id="SSF48179">
    <property type="entry name" value="6-phosphogluconate dehydrogenase C-terminal domain-like"/>
    <property type="match status" value="2"/>
</dbReference>
<dbReference type="Pfam" id="PF02737">
    <property type="entry name" value="3HCDH_N"/>
    <property type="match status" value="1"/>
</dbReference>
<dbReference type="PROSITE" id="PS00166">
    <property type="entry name" value="ENOYL_COA_HYDRATASE"/>
    <property type="match status" value="1"/>
</dbReference>
<comment type="catalytic activity">
    <reaction evidence="13">
        <text>a (3S)-3-hydroxyacyl-CoA + NAD(+) = a 3-oxoacyl-CoA + NADH + H(+)</text>
        <dbReference type="Rhea" id="RHEA:22432"/>
        <dbReference type="ChEBI" id="CHEBI:15378"/>
        <dbReference type="ChEBI" id="CHEBI:57318"/>
        <dbReference type="ChEBI" id="CHEBI:57540"/>
        <dbReference type="ChEBI" id="CHEBI:57945"/>
        <dbReference type="ChEBI" id="CHEBI:90726"/>
        <dbReference type="EC" id="1.1.1.35"/>
    </reaction>
</comment>
<keyword evidence="5" id="KW-0276">Fatty acid metabolism</keyword>
<keyword evidence="6" id="KW-0442">Lipid degradation</keyword>
<dbReference type="InterPro" id="IPR012799">
    <property type="entry name" value="FadB"/>
</dbReference>
<dbReference type="Pfam" id="PF00725">
    <property type="entry name" value="3HCDH"/>
    <property type="match status" value="1"/>
</dbReference>
<evidence type="ECO:0000256" key="2">
    <source>
        <dbReference type="ARBA" id="ARBA00007005"/>
    </source>
</evidence>
<dbReference type="NCBIfam" id="TIGR02437">
    <property type="entry name" value="FadB"/>
    <property type="match status" value="1"/>
</dbReference>
<evidence type="ECO:0000256" key="13">
    <source>
        <dbReference type="ARBA" id="ARBA00049556"/>
    </source>
</evidence>
<evidence type="ECO:0000256" key="9">
    <source>
        <dbReference type="ARBA" id="ARBA00023098"/>
    </source>
</evidence>
<dbReference type="InterPro" id="IPR006176">
    <property type="entry name" value="3-OHacyl-CoA_DH_NAD-bd"/>
</dbReference>
<dbReference type="InterPro" id="IPR001753">
    <property type="entry name" value="Enoyl-CoA_hydra/iso"/>
</dbReference>
<dbReference type="GO" id="GO:0036125">
    <property type="term" value="C:fatty acid beta-oxidation multienzyme complex"/>
    <property type="evidence" value="ECO:0007669"/>
    <property type="project" value="InterPro"/>
</dbReference>
<dbReference type="PANTHER" id="PTHR43612:SF3">
    <property type="entry name" value="TRIFUNCTIONAL ENZYME SUBUNIT ALPHA, MITOCHONDRIAL"/>
    <property type="match status" value="1"/>
</dbReference>
<dbReference type="GO" id="GO:0004165">
    <property type="term" value="F:delta(3)-delta(2)-enoyl-CoA isomerase activity"/>
    <property type="evidence" value="ECO:0007669"/>
    <property type="project" value="InterPro"/>
</dbReference>
<accession>A0A4Y8UNY4</accession>
<dbReference type="EC" id="4.2.1.17" evidence="4"/>
<dbReference type="EMBL" id="SPIA01000001">
    <property type="protein sequence ID" value="TFH68993.1"/>
    <property type="molecule type" value="Genomic_DNA"/>
</dbReference>
<dbReference type="InterPro" id="IPR006108">
    <property type="entry name" value="3HC_DH_C"/>
</dbReference>
<gene>
    <name evidence="17" type="primary">fadB</name>
    <name evidence="17" type="ORF">E3W66_03365</name>
</gene>
<dbReference type="InterPro" id="IPR029045">
    <property type="entry name" value="ClpP/crotonase-like_dom_sf"/>
</dbReference>
<feature type="domain" description="3-hydroxyacyl-CoA dehydrogenase C-terminal" evidence="15">
    <location>
        <begin position="500"/>
        <end position="596"/>
    </location>
</feature>
<dbReference type="FunFam" id="3.40.50.720:FF:000009">
    <property type="entry name" value="Fatty oxidation complex, alpha subunit"/>
    <property type="match status" value="1"/>
</dbReference>
<dbReference type="Proteomes" id="UP000298133">
    <property type="component" value="Unassembled WGS sequence"/>
</dbReference>
<keyword evidence="10" id="KW-0413">Isomerase</keyword>
<reference evidence="17 18" key="1">
    <citation type="submission" date="2019-03" db="EMBL/GenBank/DDBJ databases">
        <title>Draft genome of Gammaproteobacteria bacterium LSUCC0057, a member of the SAR92 clade.</title>
        <authorList>
            <person name="Lanclos V.C."/>
            <person name="Doiron C."/>
            <person name="Henson M.W."/>
            <person name="Thrash J.C."/>
        </authorList>
    </citation>
    <scope>NUCLEOTIDE SEQUENCE [LARGE SCALE GENOMIC DNA]</scope>
    <source>
        <strain evidence="17 18">LSUCC0057</strain>
    </source>
</reference>
<protein>
    <recommendedName>
        <fullName evidence="4">enoyl-CoA hydratase</fullName>
        <ecNumber evidence="4">4.2.1.17</ecNumber>
    </recommendedName>
</protein>
<evidence type="ECO:0000256" key="14">
    <source>
        <dbReference type="RuleBase" id="RU003707"/>
    </source>
</evidence>
<dbReference type="Pfam" id="PF00378">
    <property type="entry name" value="ECH_1"/>
    <property type="match status" value="1"/>
</dbReference>
<dbReference type="OrthoDB" id="5389341at2"/>
<evidence type="ECO:0000256" key="3">
    <source>
        <dbReference type="ARBA" id="ARBA00008750"/>
    </source>
</evidence>
<evidence type="ECO:0000256" key="8">
    <source>
        <dbReference type="ARBA" id="ARBA00023027"/>
    </source>
</evidence>
<evidence type="ECO:0000256" key="1">
    <source>
        <dbReference type="ARBA" id="ARBA00005005"/>
    </source>
</evidence>
<evidence type="ECO:0000256" key="6">
    <source>
        <dbReference type="ARBA" id="ARBA00022963"/>
    </source>
</evidence>
<dbReference type="Gene3D" id="3.40.50.720">
    <property type="entry name" value="NAD(P)-binding Rossmann-like Domain"/>
    <property type="match status" value="1"/>
</dbReference>
<dbReference type="Gene3D" id="3.90.226.10">
    <property type="entry name" value="2-enoyl-CoA Hydratase, Chain A, domain 1"/>
    <property type="match status" value="1"/>
</dbReference>
<dbReference type="SUPFAM" id="SSF51735">
    <property type="entry name" value="NAD(P)-binding Rossmann-fold domains"/>
    <property type="match status" value="1"/>
</dbReference>
<dbReference type="AlphaFoldDB" id="A0A4Y8UNY4"/>
<keyword evidence="7" id="KW-0560">Oxidoreductase</keyword>